<feature type="compositionally biased region" description="Polar residues" evidence="5">
    <location>
        <begin position="1624"/>
        <end position="1636"/>
    </location>
</feature>
<protein>
    <submittedName>
        <fullName evidence="9">Kinase non-catalytic C-lobe domain-containing protein 1</fullName>
    </submittedName>
</protein>
<gene>
    <name evidence="9" type="ORF">HOLleu_32991</name>
</gene>
<reference evidence="9" key="1">
    <citation type="submission" date="2021-10" db="EMBL/GenBank/DDBJ databases">
        <title>Tropical sea cucumber genome reveals ecological adaptation and Cuvierian tubules defense mechanism.</title>
        <authorList>
            <person name="Chen T."/>
        </authorList>
    </citation>
    <scope>NUCLEOTIDE SEQUENCE</scope>
    <source>
        <strain evidence="9">Nanhai2018</strain>
        <tissue evidence="9">Muscle</tissue>
    </source>
</reference>
<dbReference type="PANTHER" id="PTHR21560:SF0">
    <property type="entry name" value="KINASE NON-CATALYTIC C-LOBE DOMAIN-CONTAINING PROTEIN 1"/>
    <property type="match status" value="1"/>
</dbReference>
<feature type="compositionally biased region" description="Low complexity" evidence="5">
    <location>
        <begin position="1177"/>
        <end position="1196"/>
    </location>
</feature>
<feature type="region of interest" description="Disordered" evidence="5">
    <location>
        <begin position="1664"/>
        <end position="1734"/>
    </location>
</feature>
<feature type="compositionally biased region" description="Polar residues" evidence="5">
    <location>
        <begin position="1485"/>
        <end position="1498"/>
    </location>
</feature>
<feature type="region of interest" description="Disordered" evidence="5">
    <location>
        <begin position="601"/>
        <end position="620"/>
    </location>
</feature>
<accession>A0A9Q0YRM9</accession>
<keyword evidence="9" id="KW-0808">Transferase</keyword>
<feature type="region of interest" description="Disordered" evidence="5">
    <location>
        <begin position="672"/>
        <end position="761"/>
    </location>
</feature>
<dbReference type="PROSITE" id="PS51377">
    <property type="entry name" value="KIND"/>
    <property type="match status" value="1"/>
</dbReference>
<feature type="domain" description="KIND" evidence="8">
    <location>
        <begin position="24"/>
        <end position="206"/>
    </location>
</feature>
<dbReference type="SUPFAM" id="SSF48366">
    <property type="entry name" value="Ras GEF"/>
    <property type="match status" value="1"/>
</dbReference>
<feature type="compositionally biased region" description="Polar residues" evidence="5">
    <location>
        <begin position="2097"/>
        <end position="2119"/>
    </location>
</feature>
<keyword evidence="4" id="KW-0175">Coiled coil</keyword>
<keyword evidence="2" id="KW-0677">Repeat</keyword>
<dbReference type="GO" id="GO:0048814">
    <property type="term" value="P:regulation of dendrite morphogenesis"/>
    <property type="evidence" value="ECO:0007669"/>
    <property type="project" value="TreeGrafter"/>
</dbReference>
<feature type="compositionally biased region" description="Basic residues" evidence="5">
    <location>
        <begin position="1424"/>
        <end position="1437"/>
    </location>
</feature>
<feature type="region of interest" description="Disordered" evidence="5">
    <location>
        <begin position="2089"/>
        <end position="2125"/>
    </location>
</feature>
<feature type="region of interest" description="Disordered" evidence="5">
    <location>
        <begin position="527"/>
        <end position="594"/>
    </location>
</feature>
<feature type="compositionally biased region" description="Basic and acidic residues" evidence="5">
    <location>
        <begin position="559"/>
        <end position="574"/>
    </location>
</feature>
<dbReference type="Pfam" id="PF00618">
    <property type="entry name" value="RasGEF_N"/>
    <property type="match status" value="1"/>
</dbReference>
<feature type="region of interest" description="Disordered" evidence="5">
    <location>
        <begin position="442"/>
        <end position="482"/>
    </location>
</feature>
<feature type="compositionally biased region" description="Low complexity" evidence="5">
    <location>
        <begin position="538"/>
        <end position="552"/>
    </location>
</feature>
<feature type="compositionally biased region" description="Basic and acidic residues" evidence="5">
    <location>
        <begin position="1448"/>
        <end position="1461"/>
    </location>
</feature>
<feature type="region of interest" description="Disordered" evidence="5">
    <location>
        <begin position="1412"/>
        <end position="1608"/>
    </location>
</feature>
<feature type="compositionally biased region" description="Basic and acidic residues" evidence="5">
    <location>
        <begin position="1536"/>
        <end position="1575"/>
    </location>
</feature>
<feature type="compositionally biased region" description="Basic and acidic residues" evidence="5">
    <location>
        <begin position="1637"/>
        <end position="1650"/>
    </location>
</feature>
<feature type="compositionally biased region" description="Basic and acidic residues" evidence="5">
    <location>
        <begin position="1255"/>
        <end position="1277"/>
    </location>
</feature>
<dbReference type="Gene3D" id="1.10.510.10">
    <property type="entry name" value="Transferase(Phosphotransferase) domain 1"/>
    <property type="match status" value="1"/>
</dbReference>
<keyword evidence="1 3" id="KW-0344">Guanine-nucleotide releasing factor</keyword>
<dbReference type="InterPro" id="IPR001895">
    <property type="entry name" value="RASGEF_cat_dom"/>
</dbReference>
<dbReference type="SMART" id="SM00750">
    <property type="entry name" value="KIND"/>
    <property type="match status" value="1"/>
</dbReference>
<dbReference type="InterPro" id="IPR036964">
    <property type="entry name" value="RASGEF_cat_dom_sf"/>
</dbReference>
<dbReference type="GO" id="GO:0005085">
    <property type="term" value="F:guanyl-nucleotide exchange factor activity"/>
    <property type="evidence" value="ECO:0007669"/>
    <property type="project" value="UniProtKB-KW"/>
</dbReference>
<feature type="region of interest" description="Disordered" evidence="5">
    <location>
        <begin position="1624"/>
        <end position="1651"/>
    </location>
</feature>
<dbReference type="GO" id="GO:0016301">
    <property type="term" value="F:kinase activity"/>
    <property type="evidence" value="ECO:0007669"/>
    <property type="project" value="UniProtKB-KW"/>
</dbReference>
<feature type="compositionally biased region" description="Basic and acidic residues" evidence="5">
    <location>
        <begin position="451"/>
        <end position="461"/>
    </location>
</feature>
<dbReference type="InterPro" id="IPR000651">
    <property type="entry name" value="Ras-like_Gua-exchang_fac_N"/>
</dbReference>
<dbReference type="EMBL" id="JAIZAY010000017">
    <property type="protein sequence ID" value="KAJ8025439.1"/>
    <property type="molecule type" value="Genomic_DNA"/>
</dbReference>
<proteinExistence type="predicted"/>
<evidence type="ECO:0000256" key="1">
    <source>
        <dbReference type="ARBA" id="ARBA00022658"/>
    </source>
</evidence>
<feature type="region of interest" description="Disordered" evidence="5">
    <location>
        <begin position="223"/>
        <end position="282"/>
    </location>
</feature>
<dbReference type="OrthoDB" id="10254377at2759"/>
<feature type="compositionally biased region" description="Basic and acidic residues" evidence="5">
    <location>
        <begin position="245"/>
        <end position="269"/>
    </location>
</feature>
<name>A0A9Q0YRM9_HOLLE</name>
<evidence type="ECO:0000256" key="3">
    <source>
        <dbReference type="PROSITE-ProRule" id="PRU00168"/>
    </source>
</evidence>
<evidence type="ECO:0000313" key="9">
    <source>
        <dbReference type="EMBL" id="KAJ8025439.1"/>
    </source>
</evidence>
<evidence type="ECO:0000259" key="8">
    <source>
        <dbReference type="PROSITE" id="PS51377"/>
    </source>
</evidence>
<dbReference type="InterPro" id="IPR029899">
    <property type="entry name" value="KNDC1"/>
</dbReference>
<dbReference type="GO" id="GO:0043025">
    <property type="term" value="C:neuronal cell body"/>
    <property type="evidence" value="ECO:0007669"/>
    <property type="project" value="TreeGrafter"/>
</dbReference>
<feature type="compositionally biased region" description="Basic residues" evidence="5">
    <location>
        <begin position="1165"/>
        <end position="1174"/>
    </location>
</feature>
<keyword evidence="9" id="KW-0418">Kinase</keyword>
<dbReference type="PROSITE" id="PS50009">
    <property type="entry name" value="RASGEF_CAT"/>
    <property type="match status" value="1"/>
</dbReference>
<feature type="compositionally biased region" description="Basic and acidic residues" evidence="5">
    <location>
        <begin position="223"/>
        <end position="234"/>
    </location>
</feature>
<feature type="compositionally biased region" description="Low complexity" evidence="5">
    <location>
        <begin position="1466"/>
        <end position="1477"/>
    </location>
</feature>
<feature type="compositionally biased region" description="Low complexity" evidence="5">
    <location>
        <begin position="1691"/>
        <end position="1713"/>
    </location>
</feature>
<comment type="caution">
    <text evidence="9">The sequence shown here is derived from an EMBL/GenBank/DDBJ whole genome shotgun (WGS) entry which is preliminary data.</text>
</comment>
<feature type="compositionally biased region" description="Basic and acidic residues" evidence="5">
    <location>
        <begin position="678"/>
        <end position="695"/>
    </location>
</feature>
<feature type="compositionally biased region" description="Low complexity" evidence="5">
    <location>
        <begin position="1105"/>
        <end position="1122"/>
    </location>
</feature>
<dbReference type="InterPro" id="IPR023578">
    <property type="entry name" value="Ras_GEF_dom_sf"/>
</dbReference>
<feature type="domain" description="N-terminal Ras-GEF" evidence="7">
    <location>
        <begin position="1959"/>
        <end position="2086"/>
    </location>
</feature>
<evidence type="ECO:0000259" key="6">
    <source>
        <dbReference type="PROSITE" id="PS50009"/>
    </source>
</evidence>
<evidence type="ECO:0000256" key="4">
    <source>
        <dbReference type="SAM" id="Coils"/>
    </source>
</evidence>
<dbReference type="Gene3D" id="1.20.870.10">
    <property type="entry name" value="Son of sevenless (SoS) protein Chain: S domain 1"/>
    <property type="match status" value="1"/>
</dbReference>
<dbReference type="Proteomes" id="UP001152320">
    <property type="component" value="Chromosome 17"/>
</dbReference>
<dbReference type="SMART" id="SM00147">
    <property type="entry name" value="RasGEF"/>
    <property type="match status" value="1"/>
</dbReference>
<dbReference type="CDD" id="cd06224">
    <property type="entry name" value="REM"/>
    <property type="match status" value="1"/>
</dbReference>
<feature type="compositionally biased region" description="Basic and acidic residues" evidence="5">
    <location>
        <begin position="1133"/>
        <end position="1156"/>
    </location>
</feature>
<keyword evidence="10" id="KW-1185">Reference proteome</keyword>
<dbReference type="GO" id="GO:0030425">
    <property type="term" value="C:dendrite"/>
    <property type="evidence" value="ECO:0007669"/>
    <property type="project" value="TreeGrafter"/>
</dbReference>
<evidence type="ECO:0000313" key="10">
    <source>
        <dbReference type="Proteomes" id="UP001152320"/>
    </source>
</evidence>
<dbReference type="GO" id="GO:0007264">
    <property type="term" value="P:small GTPase-mediated signal transduction"/>
    <property type="evidence" value="ECO:0007669"/>
    <property type="project" value="InterPro"/>
</dbReference>
<feature type="region of interest" description="Disordered" evidence="5">
    <location>
        <begin position="1776"/>
        <end position="1808"/>
    </location>
</feature>
<feature type="compositionally biased region" description="Basic and acidic residues" evidence="5">
    <location>
        <begin position="1412"/>
        <end position="1423"/>
    </location>
</feature>
<feature type="domain" description="Ras-GEF" evidence="6">
    <location>
        <begin position="2168"/>
        <end position="2420"/>
    </location>
</feature>
<evidence type="ECO:0000256" key="2">
    <source>
        <dbReference type="ARBA" id="ARBA00022737"/>
    </source>
</evidence>
<dbReference type="PROSITE" id="PS50212">
    <property type="entry name" value="RASGEF_NTER"/>
    <property type="match status" value="1"/>
</dbReference>
<dbReference type="PANTHER" id="PTHR21560">
    <property type="entry name" value="VERY KIND PROTEIN"/>
    <property type="match status" value="1"/>
</dbReference>
<feature type="compositionally biased region" description="Polar residues" evidence="5">
    <location>
        <begin position="1664"/>
        <end position="1679"/>
    </location>
</feature>
<dbReference type="GO" id="GO:0032045">
    <property type="term" value="C:guanyl-nucleotide exchange factor complex"/>
    <property type="evidence" value="ECO:0007669"/>
    <property type="project" value="TreeGrafter"/>
</dbReference>
<dbReference type="InterPro" id="IPR011019">
    <property type="entry name" value="KIND_dom"/>
</dbReference>
<evidence type="ECO:0000259" key="7">
    <source>
        <dbReference type="PROSITE" id="PS50212"/>
    </source>
</evidence>
<feature type="compositionally biased region" description="Polar residues" evidence="5">
    <location>
        <begin position="1092"/>
        <end position="1104"/>
    </location>
</feature>
<feature type="region of interest" description="Disordered" evidence="5">
    <location>
        <begin position="1092"/>
        <end position="1307"/>
    </location>
</feature>
<feature type="region of interest" description="Disordered" evidence="5">
    <location>
        <begin position="295"/>
        <end position="349"/>
    </location>
</feature>
<feature type="compositionally biased region" description="Acidic residues" evidence="5">
    <location>
        <begin position="1500"/>
        <end position="1511"/>
    </location>
</feature>
<sequence length="2450" mass="269548">MAYQMASIQGFELMPTLEEEEELITLATILRLRDHDLKEEELWSICQETCLALQSIEKTAPDLFHQLCLHPDTLGFNAAGGVSFLDRDADIESYLPPEHKKGIGTIEGHLFSIGKTLQEAARKPLSPSEDGNPKFGNNLFGLLDQMVAKEPVKRPLIGDIITKCSIFLKKDSSKVVCTKLTAWGRRRLSLESTQNYDVNHLKELSAIKEECSDLNNSAFADEKRELNSQSEDHLKKQRRSLPKVPQKDIQKLKKLTEKVRKEHNTDAMERSTLTPPNLDAFGNLSERAQEILRKIYDSSDQTNGGKEQGLARDETGDGATRSKPHTSVKSKAEKPTGIKPHLLKRNSVASIGTSLGPSLRFLRSQRDGVEEAQAEKSRSMGAIKVAGSVSGKEDGGEMIPVVNVDEGSPQMKRVSSASDIEDEAEALERYLKCRQNLYMNNERNKSPITGEKSESSGEGRLKSASSPNLMGSVDFESHSEDISELPEDFALDDLWSEESDFESTPEIKQKVRSHSIAAFSVLDPRSSAFRTPGQRKLSSSSKASRSSNDRASVLSNSSTDHESQSETVSKKVETENQTALNFVPPSFHTDKVGNGFRRHSLEASNLTKEKQPQGKRRSTVADLRTMPSGYTSTATHFTPIIVAGENFVKSSDKLATPDTDAKLKARMAFEAIKKAPRKERPPKTMASDIEKDAESSKILSVENPGDANSKTSDCLVKEPSKELQPSSDLKNACSEKIDKAGLETSGNGPPDKENDFETSNTCDVKVKEESVKSISEKPGGKVLSLCEEQNHAISESRVEEKFSTVSLESSKMTSDCIPEKISLKSDDKEKGKGAEMDREIVDKGSEPKPLLVASVSALPSAILTDAKLQTAKVKVVAGSPLSERSLFSPIDKPEVSQHEPVDSKHDSLMSSSCEVNTCKNHSKSLECQDIKTDKEMSTGAQVNLNSEQPKFVPGGLFPPTSLPNSPLVVPQPVHASSHISPGLVSGGQLLAGTPLTGGAFAPGQFPFVIHPLNGNQGVANGDSGSPLSVNPMGYPLNSSQTAPGYQNFSMQVQFQQDPQTGLFRMIPLGVPAFPVNASPVLSSSPLYSPINHLTSPQHHSSPLASVQTTTVPKKKTSSPGKSFDTSSDPDSGDLLRKRTPADKRRDPSKPSVDKSKLSSSLSTGKKTHSTRRSGTRLPSDSESSESSMFSPKPSSLKMDKYPVKPSRHKSKSLSSNNSEEKGKKLPKRNSADPAIGRRVDAATRDRSGDSTNSSKLDKSSPSKGDAKVNSKSQDKSKHQTGTKLRSGAAVYGSPLTVSSPSRDSGVHMRYSMSSGEELSVANERQGQVSDHASSNVMLKRVIRHIRHAFAFDGYLENGVEDLHMAEYITSLAHLSWSTFSSAITEKFCDLYWEEELLESLYEEVNAKKIDKTAASKVQKEPVRSRHRARSPSKKPHSKRESSSSIEQQDEKTKATQEKEKNLPQLSRSVKSSSSSSPRKVKRSSLDSQRSTASLTNSLECDIDDLLPDEDNLAPPSSRNTQRDKRDSSPTRSKSGSKSERRLSSSETKIVDGVDKSPPKDIEKLKMDERSRKSMNQEDGSEITTNPVKSRMKHKREINNNDLVKSVNKESIKQLSSNMVETFSSAVTANDASSKTSTVRDDGLSDHDRCSEQNVRSLSLLSYQNSVDGSDQLPPQTDQFNGEPLLDEVPKSPEISSRFSSPPPSSRMSQRSSPLFQSGGSSEKRDASPLSTSLSLSEFSFPSGLPYISRTESEIGSRSSTPSAQRIRQMLDSAITRSSSNASLNSTSSGNSSNQGLGRSSLSGVSSTRSLGDEVRKLQSGLMYGESVFDDEVIEYSRNLGGHEKKGDEIEKKIKEVEQQISMEKKMLAKTEKFYRKLMENQSNKGADHKTMLTKVGHQLEEMETKLSFLDSVRCHLELTYAEQWGLEHNLLYSFATSGKLMNLQPHADNPMLQIKSIEKGSCLQAGKPQGLFSYLFAKRAVMEGYLYQFLYTFRYFSKKQDLLSFIIEKFQTAEGLPIGLEECKKQISFRTVDIFHVWIEGFFEVDFRPDTDLMAEVISFISEKLVQVDQQGQALLQLIDLKDKSDGLTPVNDHNENSTTGSPFLSNLPGQGKSSQAPFTSRKGNKDRLSVGGIMACFSKKSQKSGGDSAYLPVIAMNKEGFSLSEHTSQTLAWQLTLIQQELFQKVHPVHYLDSRHKGVGVKSTLDATLSKPSQKYDNGDYPSLFIETTADGGISQLLHYARNVSHWAAAEIVSCSSSKAQVALISKFINIAKVCYDMRNFATSIQILDGLNNLIVRQIPAWKNLPSKVVAIYEELEAAGVLLKGDSEFLVQGNQHKHLPTLPSTHLTLMHIQQLEIGGFKLANGMYKWPKLKAIGELVDQIRIFQQCRYTLEPDEQLQGLLQSRIDEFQSTDIQILAASNTSNFHQLSSEKGSKKFQNALQKVKANLY</sequence>
<feature type="coiled-coil region" evidence="4">
    <location>
        <begin position="1839"/>
        <end position="1866"/>
    </location>
</feature>
<organism evidence="9 10">
    <name type="scientific">Holothuria leucospilota</name>
    <name type="common">Black long sea cucumber</name>
    <name type="synonym">Mertensiothuria leucospilota</name>
    <dbReference type="NCBI Taxonomy" id="206669"/>
    <lineage>
        <taxon>Eukaryota</taxon>
        <taxon>Metazoa</taxon>
        <taxon>Echinodermata</taxon>
        <taxon>Eleutherozoa</taxon>
        <taxon>Echinozoa</taxon>
        <taxon>Holothuroidea</taxon>
        <taxon>Aspidochirotacea</taxon>
        <taxon>Aspidochirotida</taxon>
        <taxon>Holothuriidae</taxon>
        <taxon>Holothuria</taxon>
    </lineage>
</organism>
<dbReference type="Pfam" id="PF00617">
    <property type="entry name" value="RasGEF"/>
    <property type="match status" value="1"/>
</dbReference>
<dbReference type="Gene3D" id="1.10.840.10">
    <property type="entry name" value="Ras guanine-nucleotide exchange factors catalytic domain"/>
    <property type="match status" value="1"/>
</dbReference>
<evidence type="ECO:0000256" key="5">
    <source>
        <dbReference type="SAM" id="MobiDB-lite"/>
    </source>
</evidence>
<feature type="compositionally biased region" description="Basic and acidic residues" evidence="5">
    <location>
        <begin position="1235"/>
        <end position="1248"/>
    </location>
</feature>
<feature type="region of interest" description="Disordered" evidence="5">
    <location>
        <begin position="818"/>
        <end position="843"/>
    </location>
</feature>
<feature type="compositionally biased region" description="Low complexity" evidence="5">
    <location>
        <begin position="1777"/>
        <end position="1808"/>
    </location>
</feature>